<protein>
    <submittedName>
        <fullName evidence="2">Uncharacterized protein</fullName>
    </submittedName>
</protein>
<keyword evidence="1" id="KW-1133">Transmembrane helix</keyword>
<name>A0A3B0BT11_9BACL</name>
<gene>
    <name evidence="2" type="ORF">D7M11_24640</name>
</gene>
<keyword evidence="3" id="KW-1185">Reference proteome</keyword>
<evidence type="ECO:0000313" key="3">
    <source>
        <dbReference type="Proteomes" id="UP000282311"/>
    </source>
</evidence>
<sequence length="84" mass="9443">MAVISPKALPGRNDPFARSFFAIAGRWTIRIAERNSTKSAKRVVLREIKDYFSVILGIFGFFVRNLFPGAAIAEMKSVIFFMQG</sequence>
<reference evidence="2 3" key="1">
    <citation type="journal article" date="2007" name="Int. J. Syst. Evol. Microbiol.">
        <title>Paenibacillus ginsengarvi sp. nov., isolated from soil from ginseng cultivation.</title>
        <authorList>
            <person name="Yoon M.H."/>
            <person name="Ten L.N."/>
            <person name="Im W.T."/>
        </authorList>
    </citation>
    <scope>NUCLEOTIDE SEQUENCE [LARGE SCALE GENOMIC DNA]</scope>
    <source>
        <strain evidence="2 3">KCTC 13059</strain>
    </source>
</reference>
<evidence type="ECO:0000256" key="1">
    <source>
        <dbReference type="SAM" id="Phobius"/>
    </source>
</evidence>
<keyword evidence="1" id="KW-0472">Membrane</keyword>
<evidence type="ECO:0000313" key="2">
    <source>
        <dbReference type="EMBL" id="RKN75990.1"/>
    </source>
</evidence>
<dbReference type="EMBL" id="RBAH01000021">
    <property type="protein sequence ID" value="RKN75990.1"/>
    <property type="molecule type" value="Genomic_DNA"/>
</dbReference>
<comment type="caution">
    <text evidence="2">The sequence shown here is derived from an EMBL/GenBank/DDBJ whole genome shotgun (WGS) entry which is preliminary data.</text>
</comment>
<dbReference type="AlphaFoldDB" id="A0A3B0BT11"/>
<accession>A0A3B0BT11</accession>
<keyword evidence="1" id="KW-0812">Transmembrane</keyword>
<dbReference type="Proteomes" id="UP000282311">
    <property type="component" value="Unassembled WGS sequence"/>
</dbReference>
<organism evidence="2 3">
    <name type="scientific">Paenibacillus ginsengarvi</name>
    <dbReference type="NCBI Taxonomy" id="400777"/>
    <lineage>
        <taxon>Bacteria</taxon>
        <taxon>Bacillati</taxon>
        <taxon>Bacillota</taxon>
        <taxon>Bacilli</taxon>
        <taxon>Bacillales</taxon>
        <taxon>Paenibacillaceae</taxon>
        <taxon>Paenibacillus</taxon>
    </lineage>
</organism>
<proteinExistence type="predicted"/>
<feature type="transmembrane region" description="Helical" evidence="1">
    <location>
        <begin position="51"/>
        <end position="73"/>
    </location>
</feature>